<dbReference type="InterPro" id="IPR036324">
    <property type="entry name" value="Mn/Fe_SOD_N_sf"/>
</dbReference>
<reference evidence="7 8" key="1">
    <citation type="submission" date="2020-06" db="EMBL/GenBank/DDBJ databases">
        <title>Interaction of electrochemicaly active bacteria, Geobacter bremensis R4 on different carbon anode.</title>
        <authorList>
            <person name="Meng L."/>
            <person name="Yoshida N."/>
        </authorList>
    </citation>
    <scope>NUCLEOTIDE SEQUENCE [LARGE SCALE GENOMIC DNA]</scope>
    <source>
        <strain evidence="7 8">R4</strain>
    </source>
</reference>
<evidence type="ECO:0000313" key="8">
    <source>
        <dbReference type="Proteomes" id="UP000515472"/>
    </source>
</evidence>
<evidence type="ECO:0000256" key="1">
    <source>
        <dbReference type="ARBA" id="ARBA00008714"/>
    </source>
</evidence>
<evidence type="ECO:0000259" key="6">
    <source>
        <dbReference type="Pfam" id="PF02777"/>
    </source>
</evidence>
<dbReference type="InterPro" id="IPR019832">
    <property type="entry name" value="Mn/Fe_SOD_C"/>
</dbReference>
<feature type="binding site" evidence="5">
    <location>
        <position position="26"/>
    </location>
    <ligand>
        <name>Mn(2+)</name>
        <dbReference type="ChEBI" id="CHEBI:29035"/>
    </ligand>
</feature>
<dbReference type="Proteomes" id="UP000515472">
    <property type="component" value="Chromosome"/>
</dbReference>
<dbReference type="EC" id="1.15.1.1" evidence="2"/>
<evidence type="ECO:0000256" key="3">
    <source>
        <dbReference type="ARBA" id="ARBA00022723"/>
    </source>
</evidence>
<proteinExistence type="inferred from homology"/>
<dbReference type="InterPro" id="IPR050265">
    <property type="entry name" value="Fe/Mn_Superoxide_Dismutase"/>
</dbReference>
<evidence type="ECO:0000313" key="7">
    <source>
        <dbReference type="EMBL" id="BCG47309.1"/>
    </source>
</evidence>
<name>A0A6S6M195_9BACT</name>
<comment type="similarity">
    <text evidence="1">Belongs to the iron/manganese superoxide dismutase family.</text>
</comment>
<keyword evidence="8" id="KW-1185">Reference proteome</keyword>
<accession>A0A6S6M195</accession>
<feature type="domain" description="Manganese/iron superoxide dismutase C-terminal" evidence="6">
    <location>
        <begin position="91"/>
        <end position="191"/>
    </location>
</feature>
<evidence type="ECO:0000256" key="2">
    <source>
        <dbReference type="ARBA" id="ARBA00012682"/>
    </source>
</evidence>
<feature type="binding site" evidence="5">
    <location>
        <position position="158"/>
    </location>
    <ligand>
        <name>Mn(2+)</name>
        <dbReference type="ChEBI" id="CHEBI:29035"/>
    </ligand>
</feature>
<dbReference type="RefSeq" id="WP_085812682.1">
    <property type="nucleotide sequence ID" value="NZ_AP023213.1"/>
</dbReference>
<dbReference type="SUPFAM" id="SSF46609">
    <property type="entry name" value="Fe,Mn superoxide dismutase (SOD), N-terminal domain"/>
    <property type="match status" value="1"/>
</dbReference>
<feature type="binding site" evidence="5">
    <location>
        <position position="75"/>
    </location>
    <ligand>
        <name>Mn(2+)</name>
        <dbReference type="ChEBI" id="CHEBI:29035"/>
    </ligand>
</feature>
<protein>
    <recommendedName>
        <fullName evidence="2">superoxide dismutase</fullName>
        <ecNumber evidence="2">1.15.1.1</ecNumber>
    </recommendedName>
</protein>
<evidence type="ECO:0000256" key="4">
    <source>
        <dbReference type="ARBA" id="ARBA00023002"/>
    </source>
</evidence>
<organism evidence="7 8">
    <name type="scientific">Citrifermentans bremense</name>
    <dbReference type="NCBI Taxonomy" id="60035"/>
    <lineage>
        <taxon>Bacteria</taxon>
        <taxon>Pseudomonadati</taxon>
        <taxon>Thermodesulfobacteriota</taxon>
        <taxon>Desulfuromonadia</taxon>
        <taxon>Geobacterales</taxon>
        <taxon>Geobacteraceae</taxon>
        <taxon>Citrifermentans</taxon>
    </lineage>
</organism>
<dbReference type="PANTHER" id="PTHR11404">
    <property type="entry name" value="SUPEROXIDE DISMUTASE 2"/>
    <property type="match status" value="1"/>
</dbReference>
<dbReference type="InterPro" id="IPR001189">
    <property type="entry name" value="Mn/Fe_SOD"/>
</dbReference>
<dbReference type="PANTHER" id="PTHR11404:SF6">
    <property type="entry name" value="SUPEROXIDE DISMUTASE [MN], MITOCHONDRIAL"/>
    <property type="match status" value="1"/>
</dbReference>
<dbReference type="GO" id="GO:0046872">
    <property type="term" value="F:metal ion binding"/>
    <property type="evidence" value="ECO:0007669"/>
    <property type="project" value="UniProtKB-KW"/>
</dbReference>
<dbReference type="Gene3D" id="3.55.40.20">
    <property type="entry name" value="Iron/manganese superoxide dismutase, C-terminal domain"/>
    <property type="match status" value="1"/>
</dbReference>
<evidence type="ECO:0000256" key="5">
    <source>
        <dbReference type="PIRSR" id="PIRSR000349-1"/>
    </source>
</evidence>
<dbReference type="PIRSF" id="PIRSF000349">
    <property type="entry name" value="SODismutase"/>
    <property type="match status" value="1"/>
</dbReference>
<dbReference type="AlphaFoldDB" id="A0A6S6M195"/>
<dbReference type="KEGG" id="gbn:GEOBRER4_20590"/>
<dbReference type="EMBL" id="AP023213">
    <property type="protein sequence ID" value="BCG47309.1"/>
    <property type="molecule type" value="Genomic_DNA"/>
</dbReference>
<dbReference type="GO" id="GO:0004784">
    <property type="term" value="F:superoxide dismutase activity"/>
    <property type="evidence" value="ECO:0007669"/>
    <property type="project" value="UniProtKB-EC"/>
</dbReference>
<dbReference type="Pfam" id="PF02777">
    <property type="entry name" value="Sod_Fe_C"/>
    <property type="match status" value="1"/>
</dbReference>
<dbReference type="InterPro" id="IPR036314">
    <property type="entry name" value="SOD_C_sf"/>
</dbReference>
<feature type="binding site" evidence="5">
    <location>
        <position position="162"/>
    </location>
    <ligand>
        <name>Mn(2+)</name>
        <dbReference type="ChEBI" id="CHEBI:29035"/>
    </ligand>
</feature>
<dbReference type="SUPFAM" id="SSF54719">
    <property type="entry name" value="Fe,Mn superoxide dismutase (SOD), C-terminal domain"/>
    <property type="match status" value="1"/>
</dbReference>
<gene>
    <name evidence="7" type="ORF">GEOBRER4_n2138</name>
</gene>
<keyword evidence="4" id="KW-0560">Oxidoreductase</keyword>
<keyword evidence="3 5" id="KW-0479">Metal-binding</keyword>
<sequence>MAAFTAKDYSRLIGMPGFSETLLNNHFTLYQGYVKNTNTLDETLTELRKSGKGSDPAFAELKRRFGWEFNGMRLHEYYFENLGGNQPINQDGRLASRIHQDFGGFDEWVQDFKSVGAMRGIGWAIMYQDLSNGRLFNFWINEHDAGHPAGCAPILIMDVFEHAFMTDYGLKRADYINAFFQNIDWNKAEQRLQM</sequence>